<dbReference type="EMBL" id="AVOT02006352">
    <property type="protein sequence ID" value="MBW0481351.1"/>
    <property type="molecule type" value="Genomic_DNA"/>
</dbReference>
<sequence length="132" mass="15207">MYVSYNQDDWNAWLPLAELSYNNSDHSSNKKLPFFTFHGRDTQFDPVHITQSTSSGHLSTKIQPVQQNVKRELEVSINRFKRYADQSRASPPVFNNGDMVYLSSKNINSARPTKKLSERWLGSFPILKNVSL</sequence>
<reference evidence="1" key="1">
    <citation type="submission" date="2021-03" db="EMBL/GenBank/DDBJ databases">
        <title>Draft genome sequence of rust myrtle Austropuccinia psidii MF-1, a brazilian biotype.</title>
        <authorList>
            <person name="Quecine M.C."/>
            <person name="Pachon D.M.R."/>
            <person name="Bonatelli M.L."/>
            <person name="Correr F.H."/>
            <person name="Franceschini L.M."/>
            <person name="Leite T.F."/>
            <person name="Margarido G.R.A."/>
            <person name="Almeida C.A."/>
            <person name="Ferrarezi J.A."/>
            <person name="Labate C.A."/>
        </authorList>
    </citation>
    <scope>NUCLEOTIDE SEQUENCE</scope>
    <source>
        <strain evidence="1">MF-1</strain>
    </source>
</reference>
<evidence type="ECO:0000313" key="2">
    <source>
        <dbReference type="Proteomes" id="UP000765509"/>
    </source>
</evidence>
<gene>
    <name evidence="1" type="ORF">O181_021066</name>
</gene>
<dbReference type="GO" id="GO:0003676">
    <property type="term" value="F:nucleic acid binding"/>
    <property type="evidence" value="ECO:0007669"/>
    <property type="project" value="InterPro"/>
</dbReference>
<organism evidence="1 2">
    <name type="scientific">Austropuccinia psidii MF-1</name>
    <dbReference type="NCBI Taxonomy" id="1389203"/>
    <lineage>
        <taxon>Eukaryota</taxon>
        <taxon>Fungi</taxon>
        <taxon>Dikarya</taxon>
        <taxon>Basidiomycota</taxon>
        <taxon>Pucciniomycotina</taxon>
        <taxon>Pucciniomycetes</taxon>
        <taxon>Pucciniales</taxon>
        <taxon>Sphaerophragmiaceae</taxon>
        <taxon>Austropuccinia</taxon>
    </lineage>
</organism>
<dbReference type="Gene3D" id="3.30.420.10">
    <property type="entry name" value="Ribonuclease H-like superfamily/Ribonuclease H"/>
    <property type="match status" value="1"/>
</dbReference>
<protein>
    <submittedName>
        <fullName evidence="1">Uncharacterized protein</fullName>
    </submittedName>
</protein>
<proteinExistence type="predicted"/>
<dbReference type="AlphaFoldDB" id="A0A9Q3CA95"/>
<dbReference type="InterPro" id="IPR036397">
    <property type="entry name" value="RNaseH_sf"/>
</dbReference>
<name>A0A9Q3CA95_9BASI</name>
<dbReference type="OrthoDB" id="2273864at2759"/>
<keyword evidence="2" id="KW-1185">Reference proteome</keyword>
<dbReference type="Proteomes" id="UP000765509">
    <property type="component" value="Unassembled WGS sequence"/>
</dbReference>
<accession>A0A9Q3CA95</accession>
<evidence type="ECO:0000313" key="1">
    <source>
        <dbReference type="EMBL" id="MBW0481351.1"/>
    </source>
</evidence>
<comment type="caution">
    <text evidence="1">The sequence shown here is derived from an EMBL/GenBank/DDBJ whole genome shotgun (WGS) entry which is preliminary data.</text>
</comment>